<protein>
    <submittedName>
        <fullName evidence="9">Rod shape-determining protein MreD</fullName>
    </submittedName>
</protein>
<proteinExistence type="inferred from homology"/>
<sequence>MKLLHHVVWLILIAILQPALINALSVFGVNGNVFLLFIVLIGFFCGRMQGMLCGILFGLVYDIYVGRFIGTDMLIYLFIGYFSAVVSDRFYGRPNIYVFSAMAAGATIAAEIIYLIPYSMFCEGSFVWISAVRIIFIETVLNAVLVLPMLWFIEKTLVWFKIKKY</sequence>
<evidence type="ECO:0000256" key="5">
    <source>
        <dbReference type="ARBA" id="ARBA00022960"/>
    </source>
</evidence>
<dbReference type="RefSeq" id="WP_102365149.1">
    <property type="nucleotide sequence ID" value="NZ_CP020991.1"/>
</dbReference>
<dbReference type="KEGG" id="mpec:B9O19_00715"/>
<keyword evidence="7 8" id="KW-0472">Membrane</keyword>
<dbReference type="Proteomes" id="UP000235589">
    <property type="component" value="Chromosome"/>
</dbReference>
<evidence type="ECO:0000256" key="2">
    <source>
        <dbReference type="ARBA" id="ARBA00007776"/>
    </source>
</evidence>
<keyword evidence="4 8" id="KW-0812">Transmembrane</keyword>
<organism evidence="9 10">
    <name type="scientific">Monoglobus pectinilyticus</name>
    <dbReference type="NCBI Taxonomy" id="1981510"/>
    <lineage>
        <taxon>Bacteria</taxon>
        <taxon>Bacillati</taxon>
        <taxon>Bacillota</taxon>
        <taxon>Clostridia</taxon>
        <taxon>Monoglobales</taxon>
        <taxon>Monoglobaceae</taxon>
        <taxon>Monoglobus</taxon>
    </lineage>
</organism>
<evidence type="ECO:0000256" key="6">
    <source>
        <dbReference type="ARBA" id="ARBA00022989"/>
    </source>
</evidence>
<feature type="transmembrane region" description="Helical" evidence="8">
    <location>
        <begin position="33"/>
        <end position="61"/>
    </location>
</feature>
<gene>
    <name evidence="9" type="ORF">B9O19_00715</name>
</gene>
<keyword evidence="3" id="KW-1003">Cell membrane</keyword>
<evidence type="ECO:0000256" key="1">
    <source>
        <dbReference type="ARBA" id="ARBA00004651"/>
    </source>
</evidence>
<comment type="subcellular location">
    <subcellularLocation>
        <location evidence="1">Cell membrane</location>
        <topology evidence="1">Multi-pass membrane protein</topology>
    </subcellularLocation>
</comment>
<reference evidence="9 10" key="1">
    <citation type="submission" date="2017-04" db="EMBL/GenBank/DDBJ databases">
        <title>Monoglobus pectinilyticus 14 draft genome.</title>
        <authorList>
            <person name="Kim C."/>
            <person name="Rosendale D.I."/>
            <person name="Kelly W.J."/>
            <person name="Tannock G.W."/>
            <person name="Patchett M.L."/>
            <person name="Jordens J.Z."/>
        </authorList>
    </citation>
    <scope>NUCLEOTIDE SEQUENCE [LARGE SCALE GENOMIC DNA]</scope>
    <source>
        <strain evidence="9 10">14</strain>
    </source>
</reference>
<keyword evidence="6 8" id="KW-1133">Transmembrane helix</keyword>
<dbReference type="GO" id="GO:0008360">
    <property type="term" value="P:regulation of cell shape"/>
    <property type="evidence" value="ECO:0007669"/>
    <property type="project" value="UniProtKB-KW"/>
</dbReference>
<evidence type="ECO:0000256" key="4">
    <source>
        <dbReference type="ARBA" id="ARBA00022692"/>
    </source>
</evidence>
<comment type="similarity">
    <text evidence="2">Belongs to the MreD family.</text>
</comment>
<evidence type="ECO:0000256" key="7">
    <source>
        <dbReference type="ARBA" id="ARBA00023136"/>
    </source>
</evidence>
<evidence type="ECO:0000313" key="10">
    <source>
        <dbReference type="Proteomes" id="UP000235589"/>
    </source>
</evidence>
<dbReference type="NCBIfam" id="TIGR03426">
    <property type="entry name" value="shape_MreD"/>
    <property type="match status" value="1"/>
</dbReference>
<feature type="transmembrane region" description="Helical" evidence="8">
    <location>
        <begin position="73"/>
        <end position="91"/>
    </location>
</feature>
<feature type="transmembrane region" description="Helical" evidence="8">
    <location>
        <begin position="97"/>
        <end position="116"/>
    </location>
</feature>
<evidence type="ECO:0000256" key="8">
    <source>
        <dbReference type="SAM" id="Phobius"/>
    </source>
</evidence>
<evidence type="ECO:0000256" key="3">
    <source>
        <dbReference type="ARBA" id="ARBA00022475"/>
    </source>
</evidence>
<dbReference type="OrthoDB" id="9796616at2"/>
<dbReference type="InterPro" id="IPR007227">
    <property type="entry name" value="Cell_shape_determining_MreD"/>
</dbReference>
<evidence type="ECO:0000313" key="9">
    <source>
        <dbReference type="EMBL" id="AUO18898.1"/>
    </source>
</evidence>
<dbReference type="Pfam" id="PF04093">
    <property type="entry name" value="MreD"/>
    <property type="match status" value="1"/>
</dbReference>
<keyword evidence="10" id="KW-1185">Reference proteome</keyword>
<feature type="transmembrane region" description="Helical" evidence="8">
    <location>
        <begin position="128"/>
        <end position="153"/>
    </location>
</feature>
<dbReference type="GeneID" id="98062138"/>
<accession>A0A2K9P2Q0</accession>
<name>A0A2K9P2Q0_9FIRM</name>
<dbReference type="EMBL" id="CP020991">
    <property type="protein sequence ID" value="AUO18898.1"/>
    <property type="molecule type" value="Genomic_DNA"/>
</dbReference>
<dbReference type="GO" id="GO:0005886">
    <property type="term" value="C:plasma membrane"/>
    <property type="evidence" value="ECO:0007669"/>
    <property type="project" value="UniProtKB-SubCell"/>
</dbReference>
<dbReference type="AlphaFoldDB" id="A0A2K9P2Q0"/>
<keyword evidence="5" id="KW-0133">Cell shape</keyword>